<dbReference type="Pfam" id="PF01184">
    <property type="entry name" value="Gpr1_Fun34_YaaH"/>
    <property type="match status" value="1"/>
</dbReference>
<evidence type="ECO:0000256" key="4">
    <source>
        <dbReference type="ARBA" id="ARBA00022989"/>
    </source>
</evidence>
<evidence type="ECO:0000256" key="2">
    <source>
        <dbReference type="ARBA" id="ARBA00005587"/>
    </source>
</evidence>
<dbReference type="Proteomes" id="UP000002499">
    <property type="component" value="Unassembled WGS sequence"/>
</dbReference>
<evidence type="ECO:0000256" key="3">
    <source>
        <dbReference type="ARBA" id="ARBA00022692"/>
    </source>
</evidence>
<dbReference type="InterPro" id="IPR000791">
    <property type="entry name" value="Gpr1/Fun34/SatP-like"/>
</dbReference>
<dbReference type="OrthoDB" id="3648309at2759"/>
<evidence type="ECO:0000256" key="6">
    <source>
        <dbReference type="SAM" id="Phobius"/>
    </source>
</evidence>
<keyword evidence="4 6" id="KW-1133">Transmembrane helix</keyword>
<evidence type="ECO:0000313" key="8">
    <source>
        <dbReference type="Proteomes" id="UP000002499"/>
    </source>
</evidence>
<gene>
    <name evidence="7" type="ORF">MAC_02255</name>
</gene>
<feature type="transmembrane region" description="Helical" evidence="6">
    <location>
        <begin position="32"/>
        <end position="50"/>
    </location>
</feature>
<dbReference type="InterPro" id="IPR051633">
    <property type="entry name" value="AceTr"/>
</dbReference>
<organism evidence="8">
    <name type="scientific">Metarhizium acridum (strain CQMa 102)</name>
    <dbReference type="NCBI Taxonomy" id="655827"/>
    <lineage>
        <taxon>Eukaryota</taxon>
        <taxon>Fungi</taxon>
        <taxon>Dikarya</taxon>
        <taxon>Ascomycota</taxon>
        <taxon>Pezizomycotina</taxon>
        <taxon>Sordariomycetes</taxon>
        <taxon>Hypocreomycetidae</taxon>
        <taxon>Hypocreales</taxon>
        <taxon>Clavicipitaceae</taxon>
        <taxon>Metarhizium</taxon>
    </lineage>
</organism>
<feature type="transmembrane region" description="Helical" evidence="6">
    <location>
        <begin position="62"/>
        <end position="82"/>
    </location>
</feature>
<dbReference type="GO" id="GO:0005886">
    <property type="term" value="C:plasma membrane"/>
    <property type="evidence" value="ECO:0007669"/>
    <property type="project" value="TreeGrafter"/>
</dbReference>
<dbReference type="PANTHER" id="PTHR31123">
    <property type="entry name" value="ACCUMULATION OF DYADS PROTEIN 2-RELATED"/>
    <property type="match status" value="1"/>
</dbReference>
<comment type="subcellular location">
    <subcellularLocation>
        <location evidence="1">Membrane</location>
        <topology evidence="1">Multi-pass membrane protein</topology>
    </subcellularLocation>
</comment>
<dbReference type="EMBL" id="GL698480">
    <property type="protein sequence ID" value="EFY91665.1"/>
    <property type="molecule type" value="Genomic_DNA"/>
</dbReference>
<evidence type="ECO:0000313" key="7">
    <source>
        <dbReference type="EMBL" id="EFY91665.1"/>
    </source>
</evidence>
<dbReference type="HOGENOM" id="CLU_1205024_0_0_1"/>
<sequence length="230" mass="25290">MFVTKETQVDTAPTVSHQSVPMVPNAHLADPSPLAMGGFATTLLSVSLAMMNFRGVSVQTMFVGDLCFVACIGLLISGQWSMVKGDTFSYTVLTAFGTQDASPDVKAWLFYGGYGALMIPSFGVVDAYGGLTPEYYNAFGFFILSENYAQFCESESAADPKDFLFSLGCPQYFLSPSFHQATERRSLPRRTGIMTRIRGCRRRLVRLDSWLAYLGTIARRIIYVASQVAI</sequence>
<dbReference type="PANTHER" id="PTHR31123:SF7">
    <property type="entry name" value="MARVEL DOMAIN-CONTAINING PROTEIN"/>
    <property type="match status" value="1"/>
</dbReference>
<keyword evidence="5 6" id="KW-0472">Membrane</keyword>
<dbReference type="GO" id="GO:0015123">
    <property type="term" value="F:acetate transmembrane transporter activity"/>
    <property type="evidence" value="ECO:0007669"/>
    <property type="project" value="TreeGrafter"/>
</dbReference>
<reference evidence="7 8" key="1">
    <citation type="journal article" date="2011" name="PLoS Genet.">
        <title>Genome sequencing and comparative transcriptomics of the model entomopathogenic fungi Metarhizium anisopliae and M. acridum.</title>
        <authorList>
            <person name="Gao Q."/>
            <person name="Jin K."/>
            <person name="Ying S.H."/>
            <person name="Zhang Y."/>
            <person name="Xiao G."/>
            <person name="Shang Y."/>
            <person name="Duan Z."/>
            <person name="Hu X."/>
            <person name="Xie X.Q."/>
            <person name="Zhou G."/>
            <person name="Peng G."/>
            <person name="Luo Z."/>
            <person name="Huang W."/>
            <person name="Wang B."/>
            <person name="Fang W."/>
            <person name="Wang S."/>
            <person name="Zhong Y."/>
            <person name="Ma L.J."/>
            <person name="St Leger R.J."/>
            <person name="Zhao G.P."/>
            <person name="Pei Y."/>
            <person name="Feng M.G."/>
            <person name="Xia Y."/>
            <person name="Wang C."/>
        </authorList>
    </citation>
    <scope>NUCLEOTIDE SEQUENCE [LARGE SCALE GENOMIC DNA]</scope>
    <source>
        <strain evidence="7 8">CQMa 102</strain>
    </source>
</reference>
<accession>E9DXA7</accession>
<keyword evidence="8" id="KW-1185">Reference proteome</keyword>
<dbReference type="eggNOG" id="ENOG502SI7M">
    <property type="taxonomic scope" value="Eukaryota"/>
</dbReference>
<proteinExistence type="inferred from homology"/>
<keyword evidence="3 6" id="KW-0812">Transmembrane</keyword>
<protein>
    <submittedName>
        <fullName evidence="7">Uncharacterized protein</fullName>
    </submittedName>
</protein>
<evidence type="ECO:0000256" key="5">
    <source>
        <dbReference type="ARBA" id="ARBA00023136"/>
    </source>
</evidence>
<evidence type="ECO:0000256" key="1">
    <source>
        <dbReference type="ARBA" id="ARBA00004141"/>
    </source>
</evidence>
<name>E9DXA7_METAQ</name>
<dbReference type="AlphaFoldDB" id="E9DXA7"/>
<dbReference type="InParanoid" id="E9DXA7"/>
<comment type="similarity">
    <text evidence="2">Belongs to the acetate uptake transporter (AceTr) (TC 2.A.96) family.</text>
</comment>